<sequence>MADLFDKAVHRFSGNFDELESALGMYVLGRHVGWKVLFILHSKKTIKKYEEILGISVREEFEEEGPESMRSVGYSIAKTFSNFWKVVSGEEKVDRTNWREILK</sequence>
<accession>A0ABW0N8W2</accession>
<dbReference type="EMBL" id="JBHSMF010000002">
    <property type="protein sequence ID" value="MFC5496278.1"/>
    <property type="molecule type" value="Genomic_DNA"/>
</dbReference>
<comment type="caution">
    <text evidence="1">The sequence shown here is derived from an EMBL/GenBank/DDBJ whole genome shotgun (WGS) entry which is preliminary data.</text>
</comment>
<proteinExistence type="predicted"/>
<keyword evidence="2" id="KW-1185">Reference proteome</keyword>
<evidence type="ECO:0000313" key="1">
    <source>
        <dbReference type="EMBL" id="MFC5496278.1"/>
    </source>
</evidence>
<organism evidence="1 2">
    <name type="scientific">Caenimonas terrae</name>
    <dbReference type="NCBI Taxonomy" id="696074"/>
    <lineage>
        <taxon>Bacteria</taxon>
        <taxon>Pseudomonadati</taxon>
        <taxon>Pseudomonadota</taxon>
        <taxon>Betaproteobacteria</taxon>
        <taxon>Burkholderiales</taxon>
        <taxon>Comamonadaceae</taxon>
        <taxon>Caenimonas</taxon>
    </lineage>
</organism>
<protein>
    <submittedName>
        <fullName evidence="1">Uncharacterized protein</fullName>
    </submittedName>
</protein>
<gene>
    <name evidence="1" type="ORF">ACFPOE_01910</name>
</gene>
<dbReference type="Proteomes" id="UP001596037">
    <property type="component" value="Unassembled WGS sequence"/>
</dbReference>
<dbReference type="RefSeq" id="WP_376848305.1">
    <property type="nucleotide sequence ID" value="NZ_JBHSMF010000002.1"/>
</dbReference>
<reference evidence="2" key="1">
    <citation type="journal article" date="2019" name="Int. J. Syst. Evol. Microbiol.">
        <title>The Global Catalogue of Microorganisms (GCM) 10K type strain sequencing project: providing services to taxonomists for standard genome sequencing and annotation.</title>
        <authorList>
            <consortium name="The Broad Institute Genomics Platform"/>
            <consortium name="The Broad Institute Genome Sequencing Center for Infectious Disease"/>
            <person name="Wu L."/>
            <person name="Ma J."/>
        </authorList>
    </citation>
    <scope>NUCLEOTIDE SEQUENCE [LARGE SCALE GENOMIC DNA]</scope>
    <source>
        <strain evidence="2">CCUG 57401</strain>
    </source>
</reference>
<name>A0ABW0N8W2_9BURK</name>
<evidence type="ECO:0000313" key="2">
    <source>
        <dbReference type="Proteomes" id="UP001596037"/>
    </source>
</evidence>